<proteinExistence type="inferred from homology"/>
<dbReference type="PANTHER" id="PTHR15362:SF15">
    <property type="entry name" value="PHOSPHATIDYLSERINE SYNTHASE 1"/>
    <property type="match status" value="1"/>
</dbReference>
<evidence type="ECO:0000256" key="1">
    <source>
        <dbReference type="ARBA" id="ARBA00004477"/>
    </source>
</evidence>
<comment type="pathway">
    <text evidence="2 12">Phospholipid metabolism; phosphatidylserine biosynthesis.</text>
</comment>
<keyword evidence="7 12" id="KW-0256">Endoplasmic reticulum</keyword>
<evidence type="ECO:0000256" key="9">
    <source>
        <dbReference type="ARBA" id="ARBA00023098"/>
    </source>
</evidence>
<organism evidence="13">
    <name type="scientific">Timema douglasi</name>
    <name type="common">Walking stick</name>
    <dbReference type="NCBI Taxonomy" id="61478"/>
    <lineage>
        <taxon>Eukaryota</taxon>
        <taxon>Metazoa</taxon>
        <taxon>Ecdysozoa</taxon>
        <taxon>Arthropoda</taxon>
        <taxon>Hexapoda</taxon>
        <taxon>Insecta</taxon>
        <taxon>Pterygota</taxon>
        <taxon>Neoptera</taxon>
        <taxon>Polyneoptera</taxon>
        <taxon>Phasmatodea</taxon>
        <taxon>Timematodea</taxon>
        <taxon>Timematoidea</taxon>
        <taxon>Timematidae</taxon>
        <taxon>Timema</taxon>
    </lineage>
</organism>
<keyword evidence="8 12" id="KW-1133">Transmembrane helix</keyword>
<dbReference type="PANTHER" id="PTHR15362">
    <property type="entry name" value="PHOSPHATIDYLINOSITOL SYNTHASE"/>
    <property type="match status" value="1"/>
</dbReference>
<evidence type="ECO:0000256" key="5">
    <source>
        <dbReference type="ARBA" id="ARBA00022679"/>
    </source>
</evidence>
<dbReference type="GO" id="GO:0005789">
    <property type="term" value="C:endoplasmic reticulum membrane"/>
    <property type="evidence" value="ECO:0007669"/>
    <property type="project" value="UniProtKB-SubCell"/>
</dbReference>
<evidence type="ECO:0000256" key="12">
    <source>
        <dbReference type="RuleBase" id="RU368094"/>
    </source>
</evidence>
<dbReference type="EC" id="2.7.8.29" evidence="12"/>
<keyword evidence="5 12" id="KW-0808">Transferase</keyword>
<evidence type="ECO:0000256" key="11">
    <source>
        <dbReference type="ARBA" id="ARBA00023264"/>
    </source>
</evidence>
<keyword evidence="12" id="KW-0594">Phospholipid biosynthesis</keyword>
<gene>
    <name evidence="13" type="ORF">TDIB3V08_LOCUS1647</name>
</gene>
<keyword evidence="12" id="KW-0444">Lipid biosynthesis</keyword>
<sequence length="206" mass="23571">MAQRPGYIKVNSETPGICNTFNTINERPVDDISLEFFYKPHTITLLAVSIAAVICTAFIRDEADVQDNIWAGMCCVVFFFLIISVLAFPNGPFTRPHPAIWRMVFGMSVLYLMGLLFMLFQSFKTVNAILYWIDPSLKDFNIDMDKEYGVNCSDVSLERIWSHVDVFAAGHFLGWMFKAILVRHFGILWAISVMWEFTEVSGTERV</sequence>
<comment type="function">
    <text evidence="12">Catalyzes a base-exchange reaction in which the polar head group of phosphatidylethanolamine (PE) is replaced by L-serine.</text>
</comment>
<dbReference type="GO" id="GO:0006659">
    <property type="term" value="P:phosphatidylserine biosynthetic process"/>
    <property type="evidence" value="ECO:0007669"/>
    <property type="project" value="UniProtKB-UniRule"/>
</dbReference>
<keyword evidence="6 12" id="KW-0812">Transmembrane</keyword>
<evidence type="ECO:0000256" key="4">
    <source>
        <dbReference type="ARBA" id="ARBA00008671"/>
    </source>
</evidence>
<dbReference type="AlphaFoldDB" id="A0A7R8VBD9"/>
<evidence type="ECO:0000256" key="7">
    <source>
        <dbReference type="ARBA" id="ARBA00022824"/>
    </source>
</evidence>
<feature type="transmembrane region" description="Helical" evidence="12">
    <location>
        <begin position="68"/>
        <end position="88"/>
    </location>
</feature>
<feature type="transmembrane region" description="Helical" evidence="12">
    <location>
        <begin position="41"/>
        <end position="59"/>
    </location>
</feature>
<evidence type="ECO:0000256" key="8">
    <source>
        <dbReference type="ARBA" id="ARBA00022989"/>
    </source>
</evidence>
<evidence type="ECO:0000256" key="6">
    <source>
        <dbReference type="ARBA" id="ARBA00022692"/>
    </source>
</evidence>
<evidence type="ECO:0000256" key="3">
    <source>
        <dbReference type="ARBA" id="ARBA00005189"/>
    </source>
</evidence>
<comment type="subcellular location">
    <subcellularLocation>
        <location evidence="1 12">Endoplasmic reticulum membrane</location>
        <topology evidence="1 12">Multi-pass membrane protein</topology>
    </subcellularLocation>
</comment>
<dbReference type="InterPro" id="IPR004277">
    <property type="entry name" value="PSS"/>
</dbReference>
<reference evidence="13" key="1">
    <citation type="submission" date="2020-11" db="EMBL/GenBank/DDBJ databases">
        <authorList>
            <person name="Tran Van P."/>
        </authorList>
    </citation>
    <scope>NUCLEOTIDE SEQUENCE</scope>
</reference>
<evidence type="ECO:0000256" key="10">
    <source>
        <dbReference type="ARBA" id="ARBA00023136"/>
    </source>
</evidence>
<keyword evidence="9 12" id="KW-0443">Lipid metabolism</keyword>
<dbReference type="GO" id="GO:0106245">
    <property type="term" value="F:L-serine-phosphatidylethanolamine phosphatidyltransferase activity"/>
    <property type="evidence" value="ECO:0007669"/>
    <property type="project" value="UniProtKB-UniRule"/>
</dbReference>
<comment type="catalytic activity">
    <reaction evidence="12">
        <text>a 1,2-diacyl-sn-glycero-3-phosphoethanolamine + L-serine = a 1,2-diacyl-sn-glycero-3-phospho-L-serine + ethanolamine</text>
        <dbReference type="Rhea" id="RHEA:27606"/>
        <dbReference type="ChEBI" id="CHEBI:33384"/>
        <dbReference type="ChEBI" id="CHEBI:57262"/>
        <dbReference type="ChEBI" id="CHEBI:57603"/>
        <dbReference type="ChEBI" id="CHEBI:64612"/>
        <dbReference type="EC" id="2.7.8.29"/>
    </reaction>
</comment>
<name>A0A7R8VBD9_TIMDO</name>
<keyword evidence="11 12" id="KW-1208">Phospholipid metabolism</keyword>
<accession>A0A7R8VBD9</accession>
<dbReference type="Pfam" id="PF03034">
    <property type="entry name" value="PSS"/>
    <property type="match status" value="1"/>
</dbReference>
<comment type="similarity">
    <text evidence="4 12">Belongs to the phosphatidyl serine synthase family.</text>
</comment>
<feature type="transmembrane region" description="Helical" evidence="12">
    <location>
        <begin position="100"/>
        <end position="120"/>
    </location>
</feature>
<dbReference type="EMBL" id="OA564685">
    <property type="protein sequence ID" value="CAD7195248.1"/>
    <property type="molecule type" value="Genomic_DNA"/>
</dbReference>
<dbReference type="UniPathway" id="UPA00948"/>
<evidence type="ECO:0000256" key="2">
    <source>
        <dbReference type="ARBA" id="ARBA00004916"/>
    </source>
</evidence>
<protein>
    <recommendedName>
        <fullName evidence="12">Phosphatidylserine synthase</fullName>
        <ecNumber evidence="12">2.7.8.29</ecNumber>
    </recommendedName>
    <alternativeName>
        <fullName evidence="12">Serine-exchange enzyme</fullName>
    </alternativeName>
</protein>
<comment type="caution">
    <text evidence="12">Lacks conserved residue(s) required for the propagation of feature annotation.</text>
</comment>
<keyword evidence="10 12" id="KW-0472">Membrane</keyword>
<evidence type="ECO:0000313" key="13">
    <source>
        <dbReference type="EMBL" id="CAD7195248.1"/>
    </source>
</evidence>
<comment type="pathway">
    <text evidence="3">Lipid metabolism.</text>
</comment>